<feature type="transmembrane region" description="Helical" evidence="1">
    <location>
        <begin position="7"/>
        <end position="28"/>
    </location>
</feature>
<evidence type="ECO:0000313" key="3">
    <source>
        <dbReference type="Proteomes" id="UP000006428"/>
    </source>
</evidence>
<evidence type="ECO:0000256" key="1">
    <source>
        <dbReference type="SAM" id="Phobius"/>
    </source>
</evidence>
<dbReference type="SUPFAM" id="SSF54523">
    <property type="entry name" value="Pili subunits"/>
    <property type="match status" value="1"/>
</dbReference>
<dbReference type="NCBIfam" id="TIGR02532">
    <property type="entry name" value="IV_pilin_GFxxxE"/>
    <property type="match status" value="1"/>
</dbReference>
<protein>
    <submittedName>
        <fullName evidence="2">Type IV pilus assembly protein</fullName>
    </submittedName>
</protein>
<proteinExistence type="predicted"/>
<dbReference type="RefSeq" id="WP_005313456.1">
    <property type="nucleotide sequence ID" value="NZ_AGVO01000028.1"/>
</dbReference>
<comment type="caution">
    <text evidence="2">The sequence shown here is derived from an EMBL/GenBank/DDBJ whole genome shotgun (WGS) entry which is preliminary data.</text>
</comment>
<dbReference type="Proteomes" id="UP000006428">
    <property type="component" value="Unassembled WGS sequence"/>
</dbReference>
<dbReference type="EMBL" id="AGVO01000028">
    <property type="protein sequence ID" value="EHI52919.1"/>
    <property type="molecule type" value="Genomic_DNA"/>
</dbReference>
<dbReference type="Pfam" id="PF16732">
    <property type="entry name" value="ComP_DUS"/>
    <property type="match status" value="1"/>
</dbReference>
<keyword evidence="1" id="KW-0812">Transmembrane</keyword>
<keyword evidence="1" id="KW-0472">Membrane</keyword>
<reference evidence="2 3" key="1">
    <citation type="journal article" date="2012" name="Front. Microbiol.">
        <title>Draft Genome Sequence of the Virulent Strain 01-B526 of the Fish Pathogen Aeromonas salmonicida.</title>
        <authorList>
            <person name="Charette S.J."/>
            <person name="Brochu F."/>
            <person name="Boyle B."/>
            <person name="Filion G."/>
            <person name="Tanaka K.H."/>
            <person name="Derome N."/>
        </authorList>
    </citation>
    <scope>NUCLEOTIDE SEQUENCE [LARGE SCALE GENOMIC DNA]</scope>
    <source>
        <strain evidence="2 3">01-B526</strain>
    </source>
</reference>
<evidence type="ECO:0000313" key="2">
    <source>
        <dbReference type="EMBL" id="EHI52919.1"/>
    </source>
</evidence>
<dbReference type="InterPro" id="IPR045584">
    <property type="entry name" value="Pilin-like"/>
</dbReference>
<dbReference type="PROSITE" id="PS00409">
    <property type="entry name" value="PROKAR_NTER_METHYL"/>
    <property type="match status" value="1"/>
</dbReference>
<keyword evidence="1" id="KW-1133">Transmembrane helix</keyword>
<name>A0ABN0E1G1_AERSS</name>
<organism evidence="2 3">
    <name type="scientific">Aeromonas salmonicida subsp. salmonicida 01-B526</name>
    <dbReference type="NCBI Taxonomy" id="1076135"/>
    <lineage>
        <taxon>Bacteria</taxon>
        <taxon>Pseudomonadati</taxon>
        <taxon>Pseudomonadota</taxon>
        <taxon>Gammaproteobacteria</taxon>
        <taxon>Aeromonadales</taxon>
        <taxon>Aeromonadaceae</taxon>
        <taxon>Aeromonas</taxon>
    </lineage>
</organism>
<dbReference type="Pfam" id="PF07963">
    <property type="entry name" value="N_methyl"/>
    <property type="match status" value="1"/>
</dbReference>
<sequence>MIGFFRGFSLVELMIVVAIVAILGTIAYPSYQQYLLTSHRVDAKKMLLDAANRQETYFMDFNQYTSSAADLNLSENSDAGHYHLVLSAAGNSFRLSATASGAQGADSDCVVFSIDQNGTRSALDSSDSTNNDCWD</sequence>
<keyword evidence="3" id="KW-1185">Reference proteome</keyword>
<gene>
    <name evidence="2" type="ORF">IYQ_08066</name>
</gene>
<dbReference type="InterPro" id="IPR012902">
    <property type="entry name" value="N_methyl_site"/>
</dbReference>
<dbReference type="Gene3D" id="3.30.700.10">
    <property type="entry name" value="Glycoprotein, Type 4 Pilin"/>
    <property type="match status" value="1"/>
</dbReference>
<accession>A0ABN0E1G1</accession>
<dbReference type="InterPro" id="IPR031982">
    <property type="entry name" value="PilE-like"/>
</dbReference>